<evidence type="ECO:0000313" key="1">
    <source>
        <dbReference type="EMBL" id="CAG8840395.1"/>
    </source>
</evidence>
<dbReference type="Proteomes" id="UP000789901">
    <property type="component" value="Unassembled WGS sequence"/>
</dbReference>
<name>A0ABN7WU17_GIGMA</name>
<protein>
    <submittedName>
        <fullName evidence="1">14471_t:CDS:1</fullName>
    </submittedName>
</protein>
<accession>A0ABN7WU17</accession>
<reference evidence="1 2" key="1">
    <citation type="submission" date="2021-06" db="EMBL/GenBank/DDBJ databases">
        <authorList>
            <person name="Kallberg Y."/>
            <person name="Tangrot J."/>
            <person name="Rosling A."/>
        </authorList>
    </citation>
    <scope>NUCLEOTIDE SEQUENCE [LARGE SCALE GENOMIC DNA]</scope>
    <source>
        <strain evidence="1 2">120-4 pot B 10/14</strain>
    </source>
</reference>
<proteinExistence type="predicted"/>
<sequence length="59" mass="6999">FTEDALVASRMNLGPDRSVPKMRNIMWKNEHQSMIIEVDYFILYDQSKGIKWVLGKREL</sequence>
<evidence type="ECO:0000313" key="2">
    <source>
        <dbReference type="Proteomes" id="UP000789901"/>
    </source>
</evidence>
<dbReference type="EMBL" id="CAJVQB010062756">
    <property type="protein sequence ID" value="CAG8840395.1"/>
    <property type="molecule type" value="Genomic_DNA"/>
</dbReference>
<gene>
    <name evidence="1" type="ORF">GMARGA_LOCUS34891</name>
</gene>
<comment type="caution">
    <text evidence="1">The sequence shown here is derived from an EMBL/GenBank/DDBJ whole genome shotgun (WGS) entry which is preliminary data.</text>
</comment>
<organism evidence="1 2">
    <name type="scientific">Gigaspora margarita</name>
    <dbReference type="NCBI Taxonomy" id="4874"/>
    <lineage>
        <taxon>Eukaryota</taxon>
        <taxon>Fungi</taxon>
        <taxon>Fungi incertae sedis</taxon>
        <taxon>Mucoromycota</taxon>
        <taxon>Glomeromycotina</taxon>
        <taxon>Glomeromycetes</taxon>
        <taxon>Diversisporales</taxon>
        <taxon>Gigasporaceae</taxon>
        <taxon>Gigaspora</taxon>
    </lineage>
</organism>
<keyword evidence="2" id="KW-1185">Reference proteome</keyword>
<feature type="non-terminal residue" evidence="1">
    <location>
        <position position="1"/>
    </location>
</feature>